<feature type="compositionally biased region" description="Gly residues" evidence="6">
    <location>
        <begin position="164"/>
        <end position="173"/>
    </location>
</feature>
<dbReference type="Proteomes" id="UP001063166">
    <property type="component" value="Unassembled WGS sequence"/>
</dbReference>
<evidence type="ECO:0000256" key="7">
    <source>
        <dbReference type="SAM" id="Phobius"/>
    </source>
</evidence>
<dbReference type="Pfam" id="PF04588">
    <property type="entry name" value="HIG_1_N"/>
    <property type="match status" value="1"/>
</dbReference>
<feature type="transmembrane region" description="Helical" evidence="7">
    <location>
        <begin position="32"/>
        <end position="51"/>
    </location>
</feature>
<keyword evidence="3 7" id="KW-1133">Transmembrane helix</keyword>
<name>A0A9P3ULX6_LYOSH</name>
<feature type="transmembrane region" description="Helical" evidence="7">
    <location>
        <begin position="63"/>
        <end position="84"/>
    </location>
</feature>
<organism evidence="9 10">
    <name type="scientific">Lyophyllum shimeji</name>
    <name type="common">Hon-shimeji</name>
    <name type="synonym">Tricholoma shimeji</name>
    <dbReference type="NCBI Taxonomy" id="47721"/>
    <lineage>
        <taxon>Eukaryota</taxon>
        <taxon>Fungi</taxon>
        <taxon>Dikarya</taxon>
        <taxon>Basidiomycota</taxon>
        <taxon>Agaricomycotina</taxon>
        <taxon>Agaricomycetes</taxon>
        <taxon>Agaricomycetidae</taxon>
        <taxon>Agaricales</taxon>
        <taxon>Tricholomatineae</taxon>
        <taxon>Lyophyllaceae</taxon>
        <taxon>Lyophyllum</taxon>
    </lineage>
</organism>
<dbReference type="InterPro" id="IPR050355">
    <property type="entry name" value="RCF1"/>
</dbReference>
<protein>
    <submittedName>
        <fullName evidence="9">Hypoxia induced protein conserved region</fullName>
    </submittedName>
</protein>
<evidence type="ECO:0000313" key="10">
    <source>
        <dbReference type="Proteomes" id="UP001063166"/>
    </source>
</evidence>
<evidence type="ECO:0000256" key="2">
    <source>
        <dbReference type="ARBA" id="ARBA00022692"/>
    </source>
</evidence>
<reference evidence="9" key="1">
    <citation type="submission" date="2022-07" db="EMBL/GenBank/DDBJ databases">
        <title>The genome of Lyophyllum shimeji provides insight into the initial evolution of ectomycorrhizal fungal genome.</title>
        <authorList>
            <person name="Kobayashi Y."/>
            <person name="Shibata T."/>
            <person name="Hirakawa H."/>
            <person name="Shigenobu S."/>
            <person name="Nishiyama T."/>
            <person name="Yamada A."/>
            <person name="Hasebe M."/>
            <person name="Kawaguchi M."/>
        </authorList>
    </citation>
    <scope>NUCLEOTIDE SEQUENCE</scope>
    <source>
        <strain evidence="9">AT787</strain>
    </source>
</reference>
<evidence type="ECO:0000259" key="8">
    <source>
        <dbReference type="PROSITE" id="PS51503"/>
    </source>
</evidence>
<accession>A0A9P3ULX6</accession>
<feature type="compositionally biased region" description="Low complexity" evidence="6">
    <location>
        <begin position="174"/>
        <end position="196"/>
    </location>
</feature>
<feature type="domain" description="HIG1" evidence="8">
    <location>
        <begin position="4"/>
        <end position="95"/>
    </location>
</feature>
<feature type="compositionally biased region" description="Basic and acidic residues" evidence="6">
    <location>
        <begin position="117"/>
        <end position="136"/>
    </location>
</feature>
<keyword evidence="5 7" id="KW-0472">Membrane</keyword>
<dbReference type="PROSITE" id="PS51503">
    <property type="entry name" value="HIG1"/>
    <property type="match status" value="1"/>
</dbReference>
<dbReference type="GO" id="GO:0097250">
    <property type="term" value="P:mitochondrial respirasome assembly"/>
    <property type="evidence" value="ECO:0007669"/>
    <property type="project" value="TreeGrafter"/>
</dbReference>
<comment type="subcellular location">
    <subcellularLocation>
        <location evidence="1">Mitochondrion membrane</location>
    </subcellularLocation>
</comment>
<evidence type="ECO:0000256" key="5">
    <source>
        <dbReference type="ARBA" id="ARBA00023136"/>
    </source>
</evidence>
<evidence type="ECO:0000256" key="6">
    <source>
        <dbReference type="SAM" id="MobiDB-lite"/>
    </source>
</evidence>
<keyword evidence="4" id="KW-0496">Mitochondrion</keyword>
<proteinExistence type="predicted"/>
<sequence>MSSAATVAKPRHVPGMETYREKAARKFKENPWVPLGSMATVGALVVAMVKMRRGQSQSFNHWLRVRVAAQGLTIVAIVVGAQAFRPKDAEAPGGDAGSMNDVDAERRRMEKLAREKDEFEERLRGAEEAHELEKGLRAGRSGFATTSSGSQGGAGDGATVLTKSGGGWFGWLGWGRSRSSDSPSSTNPGNDSTTKS</sequence>
<keyword evidence="10" id="KW-1185">Reference proteome</keyword>
<evidence type="ECO:0000313" key="9">
    <source>
        <dbReference type="EMBL" id="GLB39789.1"/>
    </source>
</evidence>
<dbReference type="PANTHER" id="PTHR12297:SF3">
    <property type="entry name" value="HIG1 DOMAIN FAMILY MEMBER 1A"/>
    <property type="match status" value="1"/>
</dbReference>
<gene>
    <name evidence="9" type="primary">RCF1</name>
    <name evidence="9" type="ORF">LshimejAT787_0702990</name>
</gene>
<dbReference type="PANTHER" id="PTHR12297">
    <property type="entry name" value="HYPOXIA-INDUCBILE GENE 1 HIG1 -RELATED"/>
    <property type="match status" value="1"/>
</dbReference>
<dbReference type="Gene3D" id="6.10.140.1320">
    <property type="match status" value="1"/>
</dbReference>
<evidence type="ECO:0000256" key="1">
    <source>
        <dbReference type="ARBA" id="ARBA00004325"/>
    </source>
</evidence>
<dbReference type="InterPro" id="IPR007667">
    <property type="entry name" value="Hypoxia_induced_domain"/>
</dbReference>
<comment type="caution">
    <text evidence="9">The sequence shown here is derived from an EMBL/GenBank/DDBJ whole genome shotgun (WGS) entry which is preliminary data.</text>
</comment>
<evidence type="ECO:0000256" key="4">
    <source>
        <dbReference type="ARBA" id="ARBA00023128"/>
    </source>
</evidence>
<evidence type="ECO:0000256" key="3">
    <source>
        <dbReference type="ARBA" id="ARBA00022989"/>
    </source>
</evidence>
<feature type="region of interest" description="Disordered" evidence="6">
    <location>
        <begin position="117"/>
        <end position="196"/>
    </location>
</feature>
<dbReference type="EMBL" id="BRPK01000007">
    <property type="protein sequence ID" value="GLB39789.1"/>
    <property type="molecule type" value="Genomic_DNA"/>
</dbReference>
<keyword evidence="2 7" id="KW-0812">Transmembrane</keyword>
<dbReference type="AlphaFoldDB" id="A0A9P3ULX6"/>
<dbReference type="OrthoDB" id="6604018at2759"/>
<dbReference type="GO" id="GO:0031966">
    <property type="term" value="C:mitochondrial membrane"/>
    <property type="evidence" value="ECO:0007669"/>
    <property type="project" value="UniProtKB-SubCell"/>
</dbReference>